<feature type="compositionally biased region" description="Gly residues" evidence="7">
    <location>
        <begin position="170"/>
        <end position="220"/>
    </location>
</feature>
<dbReference type="AlphaFoldDB" id="A0A061AP80"/>
<gene>
    <name evidence="9" type="ORF">CYFA0S_03e03048g</name>
</gene>
<keyword evidence="5" id="KW-0539">Nucleus</keyword>
<organism evidence="9">
    <name type="scientific">Cyberlindnera fabianii</name>
    <name type="common">Yeast</name>
    <name type="synonym">Hansenula fabianii</name>
    <dbReference type="NCBI Taxonomy" id="36022"/>
    <lineage>
        <taxon>Eukaryota</taxon>
        <taxon>Fungi</taxon>
        <taxon>Dikarya</taxon>
        <taxon>Ascomycota</taxon>
        <taxon>Saccharomycotina</taxon>
        <taxon>Saccharomycetes</taxon>
        <taxon>Phaffomycetales</taxon>
        <taxon>Phaffomycetaceae</taxon>
        <taxon>Cyberlindnera</taxon>
    </lineage>
</organism>
<sequence length="258" mass="28321">MSEPLSETRLFVRPLPPDVRDQELRDFFTPIGEITDLVIARGYAFVEFANADQAKQAVAELHQKDFIDGPINLEFAKAKKLRNRLLVSNMPEGSSWQDLKDFAAEKGFTVVYSNVFQRENDGTGVLDLETEDEMVRALEELNGQDFRGAAIGLERDPNPPTMRANREGGFRGGRGGFGGDRFGDRGFGGRGGFRGGRGGFGGRGGRGGFRGGRGGYGGDRFGGRDGGRDSYRSRDDFGGDRGDRGDRGYNRDRSPGRY</sequence>
<dbReference type="GO" id="GO:0006397">
    <property type="term" value="P:mRNA processing"/>
    <property type="evidence" value="ECO:0007669"/>
    <property type="project" value="UniProtKB-KW"/>
</dbReference>
<evidence type="ECO:0000256" key="1">
    <source>
        <dbReference type="ARBA" id="ARBA00004123"/>
    </source>
</evidence>
<proteinExistence type="predicted"/>
<keyword evidence="4 6" id="KW-0694">RNA-binding</keyword>
<keyword evidence="2" id="KW-0507">mRNA processing</keyword>
<feature type="compositionally biased region" description="Basic and acidic residues" evidence="7">
    <location>
        <begin position="221"/>
        <end position="258"/>
    </location>
</feature>
<evidence type="ECO:0000256" key="4">
    <source>
        <dbReference type="ARBA" id="ARBA00022884"/>
    </source>
</evidence>
<dbReference type="InterPro" id="IPR012677">
    <property type="entry name" value="Nucleotide-bd_a/b_plait_sf"/>
</dbReference>
<evidence type="ECO:0000256" key="5">
    <source>
        <dbReference type="ARBA" id="ARBA00023242"/>
    </source>
</evidence>
<dbReference type="EMBL" id="LK052888">
    <property type="protein sequence ID" value="CDR39415.1"/>
    <property type="molecule type" value="Genomic_DNA"/>
</dbReference>
<dbReference type="SUPFAM" id="SSF54928">
    <property type="entry name" value="RNA-binding domain, RBD"/>
    <property type="match status" value="1"/>
</dbReference>
<evidence type="ECO:0000313" key="9">
    <source>
        <dbReference type="EMBL" id="CDR39415.1"/>
    </source>
</evidence>
<dbReference type="PANTHER" id="PTHR23003">
    <property type="entry name" value="RNA RECOGNITION MOTIF RRM DOMAIN CONTAINING PROTEIN"/>
    <property type="match status" value="1"/>
</dbReference>
<name>A0A061AP80_CYBFA</name>
<dbReference type="InterPro" id="IPR000504">
    <property type="entry name" value="RRM_dom"/>
</dbReference>
<protein>
    <submittedName>
        <fullName evidence="9">CYFA0S03e03048g1_1</fullName>
    </submittedName>
</protein>
<dbReference type="InterPro" id="IPR035979">
    <property type="entry name" value="RBD_domain_sf"/>
</dbReference>
<dbReference type="VEuPathDB" id="FungiDB:BON22_4477"/>
<dbReference type="PROSITE" id="PS50102">
    <property type="entry name" value="RRM"/>
    <property type="match status" value="2"/>
</dbReference>
<reference evidence="9" key="1">
    <citation type="journal article" date="2014" name="Genome Announc.">
        <title>Genome sequence of the yeast Cyberlindnera fabianii (Hansenula fabianii).</title>
        <authorList>
            <person name="Freel K.C."/>
            <person name="Sarilar V."/>
            <person name="Neuveglise C."/>
            <person name="Devillers H."/>
            <person name="Friedrich A."/>
            <person name="Schacherer J."/>
        </authorList>
    </citation>
    <scope>NUCLEOTIDE SEQUENCE</scope>
    <source>
        <strain evidence="9">YJS4271</strain>
    </source>
</reference>
<evidence type="ECO:0000256" key="6">
    <source>
        <dbReference type="PROSITE-ProRule" id="PRU00176"/>
    </source>
</evidence>
<dbReference type="PANTHER" id="PTHR23003:SF62">
    <property type="entry name" value="SERINE_ARGININE (SR)-TYPE SHUTTLING MRNA BINDING PROTEIN NPL3"/>
    <property type="match status" value="1"/>
</dbReference>
<dbReference type="GO" id="GO:0005634">
    <property type="term" value="C:nucleus"/>
    <property type="evidence" value="ECO:0007669"/>
    <property type="project" value="UniProtKB-SubCell"/>
</dbReference>
<dbReference type="Pfam" id="PF00076">
    <property type="entry name" value="RRM_1"/>
    <property type="match status" value="2"/>
</dbReference>
<dbReference type="GO" id="GO:0005737">
    <property type="term" value="C:cytoplasm"/>
    <property type="evidence" value="ECO:0007669"/>
    <property type="project" value="TreeGrafter"/>
</dbReference>
<dbReference type="InterPro" id="IPR050374">
    <property type="entry name" value="RRT5_SRSF_SR"/>
</dbReference>
<evidence type="ECO:0000256" key="2">
    <source>
        <dbReference type="ARBA" id="ARBA00022664"/>
    </source>
</evidence>
<evidence type="ECO:0000259" key="8">
    <source>
        <dbReference type="PROSITE" id="PS50102"/>
    </source>
</evidence>
<dbReference type="GO" id="GO:0003729">
    <property type="term" value="F:mRNA binding"/>
    <property type="evidence" value="ECO:0007669"/>
    <property type="project" value="TreeGrafter"/>
</dbReference>
<feature type="region of interest" description="Disordered" evidence="7">
    <location>
        <begin position="150"/>
        <end position="258"/>
    </location>
</feature>
<dbReference type="CDD" id="cd00590">
    <property type="entry name" value="RRM_SF"/>
    <property type="match status" value="1"/>
</dbReference>
<feature type="domain" description="RRM" evidence="8">
    <location>
        <begin position="8"/>
        <end position="78"/>
    </location>
</feature>
<evidence type="ECO:0000256" key="7">
    <source>
        <dbReference type="SAM" id="MobiDB-lite"/>
    </source>
</evidence>
<dbReference type="SMART" id="SM00360">
    <property type="entry name" value="RRM"/>
    <property type="match status" value="2"/>
</dbReference>
<dbReference type="PhylomeDB" id="A0A061AP80"/>
<keyword evidence="3" id="KW-0677">Repeat</keyword>
<feature type="domain" description="RRM" evidence="8">
    <location>
        <begin position="83"/>
        <end position="158"/>
    </location>
</feature>
<accession>A0A061AP80</accession>
<evidence type="ECO:0000256" key="3">
    <source>
        <dbReference type="ARBA" id="ARBA00022737"/>
    </source>
</evidence>
<dbReference type="Gene3D" id="3.30.70.330">
    <property type="match status" value="2"/>
</dbReference>
<comment type="subcellular location">
    <subcellularLocation>
        <location evidence="1">Nucleus</location>
    </subcellularLocation>
</comment>
<dbReference type="OrthoDB" id="1099063at2759"/>